<organism evidence="6 7">
    <name type="scientific">Amycolatopsis acididurans</name>
    <dbReference type="NCBI Taxonomy" id="2724524"/>
    <lineage>
        <taxon>Bacteria</taxon>
        <taxon>Bacillati</taxon>
        <taxon>Actinomycetota</taxon>
        <taxon>Actinomycetes</taxon>
        <taxon>Pseudonocardiales</taxon>
        <taxon>Pseudonocardiaceae</taxon>
        <taxon>Amycolatopsis</taxon>
    </lineage>
</organism>
<accession>A0ABX1J652</accession>
<dbReference type="Gene3D" id="1.10.10.60">
    <property type="entry name" value="Homeodomain-like"/>
    <property type="match status" value="1"/>
</dbReference>
<sequence length="197" mass="21619">MSTSQGEPGLRERKKAKTRASIQDHALRLFIEQGYEATTVEQIAAAADVSQSTFFRYFPSKEETVAFDRMDPVFLDAFVAQPAGLSPIAAIRASMREVLGTMSSEASELETARQRLVFTVPELRARLFEQMGDGVAMLNEAVARRVGRDPDDFEVRMFSGAVVGIALAAYLGAADDPDRMMAELDRGLAQLERGLPL</sequence>
<feature type="domain" description="HTH tetR-type" evidence="5">
    <location>
        <begin position="16"/>
        <end position="76"/>
    </location>
</feature>
<dbReference type="RefSeq" id="WP_168518121.1">
    <property type="nucleotide sequence ID" value="NZ_JAAXLS010000014.1"/>
</dbReference>
<name>A0ABX1J652_9PSEU</name>
<dbReference type="InterPro" id="IPR009057">
    <property type="entry name" value="Homeodomain-like_sf"/>
</dbReference>
<dbReference type="PROSITE" id="PS50977">
    <property type="entry name" value="HTH_TETR_2"/>
    <property type="match status" value="1"/>
</dbReference>
<proteinExistence type="predicted"/>
<dbReference type="PANTHER" id="PTHR30055:SF234">
    <property type="entry name" value="HTH-TYPE TRANSCRIPTIONAL REGULATOR BETI"/>
    <property type="match status" value="1"/>
</dbReference>
<keyword evidence="7" id="KW-1185">Reference proteome</keyword>
<dbReference type="PANTHER" id="PTHR30055">
    <property type="entry name" value="HTH-TYPE TRANSCRIPTIONAL REGULATOR RUTR"/>
    <property type="match status" value="1"/>
</dbReference>
<evidence type="ECO:0000256" key="2">
    <source>
        <dbReference type="ARBA" id="ARBA00023125"/>
    </source>
</evidence>
<feature type="DNA-binding region" description="H-T-H motif" evidence="4">
    <location>
        <begin position="39"/>
        <end position="58"/>
    </location>
</feature>
<dbReference type="PRINTS" id="PR00455">
    <property type="entry name" value="HTHTETR"/>
</dbReference>
<evidence type="ECO:0000313" key="7">
    <source>
        <dbReference type="Proteomes" id="UP000715441"/>
    </source>
</evidence>
<dbReference type="Pfam" id="PF00440">
    <property type="entry name" value="TetR_N"/>
    <property type="match status" value="1"/>
</dbReference>
<dbReference type="Pfam" id="PF17754">
    <property type="entry name" value="TetR_C_14"/>
    <property type="match status" value="1"/>
</dbReference>
<gene>
    <name evidence="6" type="ORF">HFP15_20695</name>
</gene>
<keyword evidence="3" id="KW-0804">Transcription</keyword>
<reference evidence="6 7" key="1">
    <citation type="submission" date="2020-04" db="EMBL/GenBank/DDBJ databases">
        <title>Novel species.</title>
        <authorList>
            <person name="Teo W.F.A."/>
            <person name="Lipun K."/>
            <person name="Srisuk N."/>
            <person name="Duangmal K."/>
        </authorList>
    </citation>
    <scope>NUCLEOTIDE SEQUENCE [LARGE SCALE GENOMIC DNA]</scope>
    <source>
        <strain evidence="6 7">K13G38</strain>
    </source>
</reference>
<dbReference type="EMBL" id="JAAXLS010000014">
    <property type="protein sequence ID" value="NKQ55308.1"/>
    <property type="molecule type" value="Genomic_DNA"/>
</dbReference>
<protein>
    <submittedName>
        <fullName evidence="6">TetR family transcriptional regulator</fullName>
    </submittedName>
</protein>
<evidence type="ECO:0000259" key="5">
    <source>
        <dbReference type="PROSITE" id="PS50977"/>
    </source>
</evidence>
<dbReference type="SUPFAM" id="SSF46689">
    <property type="entry name" value="Homeodomain-like"/>
    <property type="match status" value="1"/>
</dbReference>
<evidence type="ECO:0000256" key="1">
    <source>
        <dbReference type="ARBA" id="ARBA00023015"/>
    </source>
</evidence>
<evidence type="ECO:0000256" key="3">
    <source>
        <dbReference type="ARBA" id="ARBA00023163"/>
    </source>
</evidence>
<dbReference type="InterPro" id="IPR041347">
    <property type="entry name" value="MftR_C"/>
</dbReference>
<evidence type="ECO:0000256" key="4">
    <source>
        <dbReference type="PROSITE-ProRule" id="PRU00335"/>
    </source>
</evidence>
<keyword evidence="1" id="KW-0805">Transcription regulation</keyword>
<dbReference type="Gene3D" id="1.10.357.10">
    <property type="entry name" value="Tetracycline Repressor, domain 2"/>
    <property type="match status" value="1"/>
</dbReference>
<evidence type="ECO:0000313" key="6">
    <source>
        <dbReference type="EMBL" id="NKQ55308.1"/>
    </source>
</evidence>
<dbReference type="InterPro" id="IPR001647">
    <property type="entry name" value="HTH_TetR"/>
</dbReference>
<dbReference type="InterPro" id="IPR050109">
    <property type="entry name" value="HTH-type_TetR-like_transc_reg"/>
</dbReference>
<keyword evidence="2 4" id="KW-0238">DNA-binding</keyword>
<dbReference type="Proteomes" id="UP000715441">
    <property type="component" value="Unassembled WGS sequence"/>
</dbReference>
<comment type="caution">
    <text evidence="6">The sequence shown here is derived from an EMBL/GenBank/DDBJ whole genome shotgun (WGS) entry which is preliminary data.</text>
</comment>